<proteinExistence type="predicted"/>
<reference evidence="1" key="1">
    <citation type="journal article" date="2020" name="Nature">
        <title>Giant virus diversity and host interactions through global metagenomics.</title>
        <authorList>
            <person name="Schulz F."/>
            <person name="Roux S."/>
            <person name="Paez-Espino D."/>
            <person name="Jungbluth S."/>
            <person name="Walsh D.A."/>
            <person name="Denef V.J."/>
            <person name="McMahon K.D."/>
            <person name="Konstantinidis K.T."/>
            <person name="Eloe-Fadrosh E.A."/>
            <person name="Kyrpides N.C."/>
            <person name="Woyke T."/>
        </authorList>
    </citation>
    <scope>NUCLEOTIDE SEQUENCE</scope>
    <source>
        <strain evidence="1">GVMAG-M-3300021425-14</strain>
    </source>
</reference>
<accession>A0A6C0CNW8</accession>
<dbReference type="EMBL" id="MN739461">
    <property type="protein sequence ID" value="QHT05917.1"/>
    <property type="molecule type" value="Genomic_DNA"/>
</dbReference>
<sequence length="129" mass="15298">MSTNMSKTTTTKEIRPRSPIRDIDESNWNYGKSILKGMKIEDVIVHSKKKWVVKNNHTEVEGLLVYMLKYEYDENDKKKLYKIIALINEKRKTRYLADKYTFKLCDYINRKPSSVLSKIETTIDEISEQ</sequence>
<organism evidence="1">
    <name type="scientific">viral metagenome</name>
    <dbReference type="NCBI Taxonomy" id="1070528"/>
    <lineage>
        <taxon>unclassified sequences</taxon>
        <taxon>metagenomes</taxon>
        <taxon>organismal metagenomes</taxon>
    </lineage>
</organism>
<dbReference type="AlphaFoldDB" id="A0A6C0CNW8"/>
<name>A0A6C0CNW8_9ZZZZ</name>
<protein>
    <submittedName>
        <fullName evidence="1">Uncharacterized protein</fullName>
    </submittedName>
</protein>
<evidence type="ECO:0000313" key="1">
    <source>
        <dbReference type="EMBL" id="QHT05917.1"/>
    </source>
</evidence>